<keyword evidence="4" id="KW-0175">Coiled coil</keyword>
<dbReference type="InterPro" id="IPR036013">
    <property type="entry name" value="Band_7/SPFH_dom_sf"/>
</dbReference>
<dbReference type="Proteomes" id="UP000276349">
    <property type="component" value="Unassembled WGS sequence"/>
</dbReference>
<protein>
    <submittedName>
        <fullName evidence="7">Flotillin family protein</fullName>
    </submittedName>
</protein>
<keyword evidence="5" id="KW-0812">Transmembrane</keyword>
<gene>
    <name evidence="7" type="ORF">EKG35_17935</name>
</gene>
<dbReference type="SUPFAM" id="SSF117892">
    <property type="entry name" value="Band 7/SPFH domain"/>
    <property type="match status" value="1"/>
</dbReference>
<dbReference type="Pfam" id="PF15975">
    <property type="entry name" value="Flot"/>
    <property type="match status" value="1"/>
</dbReference>
<evidence type="ECO:0000313" key="8">
    <source>
        <dbReference type="Proteomes" id="UP000276349"/>
    </source>
</evidence>
<keyword evidence="3 5" id="KW-0472">Membrane</keyword>
<dbReference type="AlphaFoldDB" id="A0A431UFV5"/>
<reference evidence="7 8" key="1">
    <citation type="submission" date="2018-12" db="EMBL/GenBank/DDBJ databases">
        <authorList>
            <person name="Yu L."/>
        </authorList>
    </citation>
    <scope>NUCLEOTIDE SEQUENCE [LARGE SCALE GENOMIC DNA]</scope>
    <source>
        <strain evidence="7 8">S5H2222</strain>
    </source>
</reference>
<comment type="subcellular location">
    <subcellularLocation>
        <location evidence="1">Membrane</location>
    </subcellularLocation>
</comment>
<evidence type="ECO:0000256" key="2">
    <source>
        <dbReference type="ARBA" id="ARBA00007161"/>
    </source>
</evidence>
<comment type="caution">
    <text evidence="7">The sequence shown here is derived from an EMBL/GenBank/DDBJ whole genome shotgun (WGS) entry which is preliminary data.</text>
</comment>
<dbReference type="CDD" id="cd03399">
    <property type="entry name" value="SPFH_flotillin"/>
    <property type="match status" value="1"/>
</dbReference>
<dbReference type="InterPro" id="IPR027705">
    <property type="entry name" value="Flotillin_fam"/>
</dbReference>
<dbReference type="GO" id="GO:0072659">
    <property type="term" value="P:protein localization to plasma membrane"/>
    <property type="evidence" value="ECO:0007669"/>
    <property type="project" value="TreeGrafter"/>
</dbReference>
<feature type="transmembrane region" description="Helical" evidence="5">
    <location>
        <begin position="5"/>
        <end position="23"/>
    </location>
</feature>
<accession>A0A431UFV5</accession>
<dbReference type="Gene3D" id="3.30.479.30">
    <property type="entry name" value="Band 7 domain"/>
    <property type="match status" value="1"/>
</dbReference>
<feature type="coiled-coil region" evidence="4">
    <location>
        <begin position="215"/>
        <end position="249"/>
    </location>
</feature>
<dbReference type="PANTHER" id="PTHR13806">
    <property type="entry name" value="FLOTILLIN-RELATED"/>
    <property type="match status" value="1"/>
</dbReference>
<dbReference type="InterPro" id="IPR001107">
    <property type="entry name" value="Band_7"/>
</dbReference>
<dbReference type="SMART" id="SM00244">
    <property type="entry name" value="PHB"/>
    <property type="match status" value="1"/>
</dbReference>
<dbReference type="PANTHER" id="PTHR13806:SF46">
    <property type="entry name" value="FLOTILLIN-1-RELATED"/>
    <property type="match status" value="1"/>
</dbReference>
<dbReference type="InterPro" id="IPR031905">
    <property type="entry name" value="Flotillin_C"/>
</dbReference>
<dbReference type="Pfam" id="PF01145">
    <property type="entry name" value="Band_7"/>
    <property type="match status" value="1"/>
</dbReference>
<name>A0A431UFV5_9BACI</name>
<dbReference type="GO" id="GO:0005886">
    <property type="term" value="C:plasma membrane"/>
    <property type="evidence" value="ECO:0007669"/>
    <property type="project" value="TreeGrafter"/>
</dbReference>
<evidence type="ECO:0000256" key="4">
    <source>
        <dbReference type="SAM" id="Coils"/>
    </source>
</evidence>
<dbReference type="EMBL" id="RXNR01000079">
    <property type="protein sequence ID" value="RTQ88304.1"/>
    <property type="molecule type" value="Genomic_DNA"/>
</dbReference>
<dbReference type="RefSeq" id="WP_126295919.1">
    <property type="nucleotide sequence ID" value="NZ_CP185866.1"/>
</dbReference>
<evidence type="ECO:0000313" key="7">
    <source>
        <dbReference type="EMBL" id="RTQ88304.1"/>
    </source>
</evidence>
<evidence type="ECO:0000256" key="5">
    <source>
        <dbReference type="SAM" id="Phobius"/>
    </source>
</evidence>
<organism evidence="7 8">
    <name type="scientific">Lysinibacillus telephonicus</name>
    <dbReference type="NCBI Taxonomy" id="1714840"/>
    <lineage>
        <taxon>Bacteria</taxon>
        <taxon>Bacillati</taxon>
        <taxon>Bacillota</taxon>
        <taxon>Bacilli</taxon>
        <taxon>Bacillales</taxon>
        <taxon>Bacillaceae</taxon>
        <taxon>Lysinibacillus</taxon>
    </lineage>
</organism>
<dbReference type="OrthoDB" id="9786220at2"/>
<evidence type="ECO:0000256" key="1">
    <source>
        <dbReference type="ARBA" id="ARBA00004370"/>
    </source>
</evidence>
<keyword evidence="5" id="KW-1133">Transmembrane helix</keyword>
<dbReference type="GO" id="GO:0002020">
    <property type="term" value="F:protease binding"/>
    <property type="evidence" value="ECO:0007669"/>
    <property type="project" value="TreeGrafter"/>
</dbReference>
<evidence type="ECO:0000259" key="6">
    <source>
        <dbReference type="SMART" id="SM00244"/>
    </source>
</evidence>
<evidence type="ECO:0000256" key="3">
    <source>
        <dbReference type="ARBA" id="ARBA00023136"/>
    </source>
</evidence>
<proteinExistence type="inferred from homology"/>
<keyword evidence="8" id="KW-1185">Reference proteome</keyword>
<sequence length="501" mass="55265">MSTIIVIGVVLFILIAIVAVYIAKYKTVGPDEALIVTGSALGSKNVHKDESGNKIKIIRGGGTFVFPVFQQAEPLSLLSSKLEVTTPEVYTEQGVPVMADGTAIIKIGGSISEIATAAEQFLGKNKSELENEAKEVLEGHLRSILGSMTVEEIYKNRDKFSQEVQRVASQDLAKMGLVIVSFTIKDVRDKNGYLDSLGKPRIAQVKRDADIATAEAEKETRIKRAEAEKEAQKAELQRATEIAEAEKENQLKVAEFRREQDVAKARADQAYELESAKAKQEVTEQEMQVKIIERQKQIELEEKEILRREKQYDSEVKKKADADRYAIEQNAAAVKMKELAQADAEKYRIEALAKAEAEKIRLDGLAKADSERAQGETEAEIIRLKGLAEAEAKRKIAEAFEQFGQAAVLDMIIRMMPEYAKEIASPLSNIDKITVVDTGNGEGGGANRVTSYATNLMASLQETLKASSGIDVKELIENFSGKSTITQIESITEKEKEEHLV</sequence>
<feature type="coiled-coil region" evidence="4">
    <location>
        <begin position="275"/>
        <end position="309"/>
    </location>
</feature>
<feature type="domain" description="Band 7" evidence="6">
    <location>
        <begin position="117"/>
        <end position="299"/>
    </location>
</feature>
<comment type="similarity">
    <text evidence="2">Belongs to the band 7/mec-2 family. Flotillin subfamily.</text>
</comment>